<dbReference type="PANTHER" id="PTHR43265">
    <property type="entry name" value="ESTERASE ESTD"/>
    <property type="match status" value="1"/>
</dbReference>
<gene>
    <name evidence="2" type="ORF">FHK87_20890</name>
</gene>
<evidence type="ECO:0000313" key="2">
    <source>
        <dbReference type="EMBL" id="TPN82886.1"/>
    </source>
</evidence>
<dbReference type="InterPro" id="IPR029058">
    <property type="entry name" value="AB_hydrolase_fold"/>
</dbReference>
<dbReference type="Proteomes" id="UP000315540">
    <property type="component" value="Unassembled WGS sequence"/>
</dbReference>
<dbReference type="OrthoDB" id="9809549at2"/>
<dbReference type="RefSeq" id="WP_140596290.1">
    <property type="nucleotide sequence ID" value="NZ_VFWZ01000008.1"/>
</dbReference>
<feature type="domain" description="Xaa-Pro dipeptidyl-peptidase-like" evidence="1">
    <location>
        <begin position="52"/>
        <end position="304"/>
    </location>
</feature>
<dbReference type="EMBL" id="VFWZ01000008">
    <property type="protein sequence ID" value="TPN82886.1"/>
    <property type="molecule type" value="Genomic_DNA"/>
</dbReference>
<reference evidence="2 3" key="1">
    <citation type="submission" date="2019-06" db="EMBL/GenBank/DDBJ databases">
        <authorList>
            <person name="Meng X."/>
        </authorList>
    </citation>
    <scope>NUCLEOTIDE SEQUENCE [LARGE SCALE GENOMIC DNA]</scope>
    <source>
        <strain evidence="2 3">M625</strain>
    </source>
</reference>
<dbReference type="Gene3D" id="3.40.50.1820">
    <property type="entry name" value="alpha/beta hydrolase"/>
    <property type="match status" value="1"/>
</dbReference>
<dbReference type="InterPro" id="IPR000383">
    <property type="entry name" value="Xaa-Pro-like_dom"/>
</dbReference>
<protein>
    <submittedName>
        <fullName evidence="2">Alpha/beta hydrolase</fullName>
    </submittedName>
</protein>
<accession>A0A504IWW9</accession>
<evidence type="ECO:0000313" key="3">
    <source>
        <dbReference type="Proteomes" id="UP000315540"/>
    </source>
</evidence>
<dbReference type="Pfam" id="PF02129">
    <property type="entry name" value="Peptidase_S15"/>
    <property type="match status" value="1"/>
</dbReference>
<dbReference type="InterPro" id="IPR053145">
    <property type="entry name" value="AB_hydrolase_Est10"/>
</dbReference>
<evidence type="ECO:0000259" key="1">
    <source>
        <dbReference type="Pfam" id="PF02129"/>
    </source>
</evidence>
<dbReference type="PANTHER" id="PTHR43265:SF1">
    <property type="entry name" value="ESTERASE ESTD"/>
    <property type="match status" value="1"/>
</dbReference>
<keyword evidence="2" id="KW-0378">Hydrolase</keyword>
<dbReference type="AlphaFoldDB" id="A0A504IWW9"/>
<comment type="caution">
    <text evidence="2">The sequence shown here is derived from an EMBL/GenBank/DDBJ whole genome shotgun (WGS) entry which is preliminary data.</text>
</comment>
<keyword evidence="3" id="KW-1185">Reference proteome</keyword>
<organism evidence="2 3">
    <name type="scientific">Aquimarina algicola</name>
    <dbReference type="NCBI Taxonomy" id="2589995"/>
    <lineage>
        <taxon>Bacteria</taxon>
        <taxon>Pseudomonadati</taxon>
        <taxon>Bacteroidota</taxon>
        <taxon>Flavobacteriia</taxon>
        <taxon>Flavobacteriales</taxon>
        <taxon>Flavobacteriaceae</taxon>
        <taxon>Aquimarina</taxon>
    </lineage>
</organism>
<sequence length="363" mass="41627">MTKRSISFTTILVIVLFFLLPKAFGQTVSEPFEFKFDNKILRGLIEKPQNKQTKAIVILIPGYGKTDFVEGNWYSTLRKKLVASGLTVVFWDKMGCGNSDGKFDSNQPVKNSADEGIAAIQKIKKLNIPGSEKIGFWGISRAGWIIPLINEQFPIDFWISVSGTDDKENFGYLLKSNLIIEGKNKEEAHELYKSWMLGHKLFCTQGNVEDYESAIRPLKLDSLSRKLFGYSNISKITQEDKEIYLQEQKQYTSKGHFDVESGLWVYIDDFDKILQKINAPVLALFGANDSQVDWRKTKELYQETIGVNPNSTLTTKVFQNCNHVLQQCVTCGWREDLSASKWQACDQYYETMISWLEQHKFIE</sequence>
<name>A0A504IWW9_9FLAO</name>
<dbReference type="SUPFAM" id="SSF53474">
    <property type="entry name" value="alpha/beta-Hydrolases"/>
    <property type="match status" value="1"/>
</dbReference>
<dbReference type="GO" id="GO:0052689">
    <property type="term" value="F:carboxylic ester hydrolase activity"/>
    <property type="evidence" value="ECO:0007669"/>
    <property type="project" value="TreeGrafter"/>
</dbReference>
<proteinExistence type="predicted"/>